<dbReference type="AlphaFoldDB" id="A0A1M6X369"/>
<dbReference type="EMBL" id="FRAR01000021">
    <property type="protein sequence ID" value="SHK70157.1"/>
    <property type="molecule type" value="Genomic_DNA"/>
</dbReference>
<accession>A0A1M6X369</accession>
<protein>
    <recommendedName>
        <fullName evidence="3">histidine kinase</fullName>
        <ecNumber evidence="3">2.7.13.3</ecNumber>
    </recommendedName>
</protein>
<dbReference type="InterPro" id="IPR050428">
    <property type="entry name" value="TCS_sensor_his_kinase"/>
</dbReference>
<dbReference type="InterPro" id="IPR003661">
    <property type="entry name" value="HisK_dim/P_dom"/>
</dbReference>
<dbReference type="GO" id="GO:0005886">
    <property type="term" value="C:plasma membrane"/>
    <property type="evidence" value="ECO:0007669"/>
    <property type="project" value="TreeGrafter"/>
</dbReference>
<evidence type="ECO:0000256" key="4">
    <source>
        <dbReference type="ARBA" id="ARBA00022553"/>
    </source>
</evidence>
<dbReference type="CDD" id="cd00075">
    <property type="entry name" value="HATPase"/>
    <property type="match status" value="1"/>
</dbReference>
<feature type="domain" description="Histidine kinase" evidence="12">
    <location>
        <begin position="234"/>
        <end position="446"/>
    </location>
</feature>
<evidence type="ECO:0000256" key="7">
    <source>
        <dbReference type="ARBA" id="ARBA00022777"/>
    </source>
</evidence>
<dbReference type="Pfam" id="PF00512">
    <property type="entry name" value="HisKA"/>
    <property type="match status" value="1"/>
</dbReference>
<dbReference type="SUPFAM" id="SSF55874">
    <property type="entry name" value="ATPase domain of HSP90 chaperone/DNA topoisomerase II/histidine kinase"/>
    <property type="match status" value="1"/>
</dbReference>
<dbReference type="GO" id="GO:0000155">
    <property type="term" value="F:phosphorelay sensor kinase activity"/>
    <property type="evidence" value="ECO:0007669"/>
    <property type="project" value="InterPro"/>
</dbReference>
<comment type="subcellular location">
    <subcellularLocation>
        <location evidence="2">Membrane</location>
    </subcellularLocation>
</comment>
<evidence type="ECO:0000313" key="17">
    <source>
        <dbReference type="Proteomes" id="UP000183997"/>
    </source>
</evidence>
<dbReference type="FunFam" id="3.30.565.10:FF:000006">
    <property type="entry name" value="Sensor histidine kinase WalK"/>
    <property type="match status" value="1"/>
</dbReference>
<evidence type="ECO:0000256" key="8">
    <source>
        <dbReference type="ARBA" id="ARBA00022989"/>
    </source>
</evidence>
<evidence type="ECO:0000256" key="2">
    <source>
        <dbReference type="ARBA" id="ARBA00004370"/>
    </source>
</evidence>
<dbReference type="RefSeq" id="WP_072915528.1">
    <property type="nucleotide sequence ID" value="NZ_FRAR01000021.1"/>
</dbReference>
<keyword evidence="7 16" id="KW-0418">Kinase</keyword>
<dbReference type="Gene3D" id="3.30.565.10">
    <property type="entry name" value="Histidine kinase-like ATPase, C-terminal domain"/>
    <property type="match status" value="1"/>
</dbReference>
<dbReference type="InterPro" id="IPR005467">
    <property type="entry name" value="His_kinase_dom"/>
</dbReference>
<dbReference type="EMBL" id="FRAR01000029">
    <property type="protein sequence ID" value="SHK90250.1"/>
    <property type="molecule type" value="Genomic_DNA"/>
</dbReference>
<keyword evidence="4" id="KW-0597">Phosphoprotein</keyword>
<dbReference type="FunFam" id="1.10.287.130:FF:000001">
    <property type="entry name" value="Two-component sensor histidine kinase"/>
    <property type="match status" value="1"/>
</dbReference>
<reference evidence="17" key="1">
    <citation type="submission" date="2016-11" db="EMBL/GenBank/DDBJ databases">
        <authorList>
            <person name="Varghese N."/>
            <person name="Submissions S."/>
        </authorList>
    </citation>
    <scope>NUCLEOTIDE SEQUENCE [LARGE SCALE GENOMIC DNA]</scope>
    <source>
        <strain evidence="17">DSM 10349</strain>
    </source>
</reference>
<feature type="domain" description="HAMP" evidence="13">
    <location>
        <begin position="173"/>
        <end position="226"/>
    </location>
</feature>
<dbReference type="Gene3D" id="6.10.340.10">
    <property type="match status" value="1"/>
</dbReference>
<dbReference type="SMART" id="SM00387">
    <property type="entry name" value="HATPase_c"/>
    <property type="match status" value="1"/>
</dbReference>
<dbReference type="SMART" id="SM00304">
    <property type="entry name" value="HAMP"/>
    <property type="match status" value="1"/>
</dbReference>
<dbReference type="CDD" id="cd00082">
    <property type="entry name" value="HisKA"/>
    <property type="match status" value="1"/>
</dbReference>
<feature type="transmembrane region" description="Helical" evidence="11">
    <location>
        <begin position="149"/>
        <end position="171"/>
    </location>
</feature>
<feature type="transmembrane region" description="Helical" evidence="11">
    <location>
        <begin position="7"/>
        <end position="30"/>
    </location>
</feature>
<evidence type="ECO:0000313" key="16">
    <source>
        <dbReference type="EMBL" id="SHL00364.1"/>
    </source>
</evidence>
<dbReference type="PRINTS" id="PR00344">
    <property type="entry name" value="BCTRLSENSOR"/>
</dbReference>
<dbReference type="InterPro" id="IPR003594">
    <property type="entry name" value="HATPase_dom"/>
</dbReference>
<dbReference type="CDD" id="cd06225">
    <property type="entry name" value="HAMP"/>
    <property type="match status" value="1"/>
</dbReference>
<dbReference type="PANTHER" id="PTHR45436">
    <property type="entry name" value="SENSOR HISTIDINE KINASE YKOH"/>
    <property type="match status" value="1"/>
</dbReference>
<evidence type="ECO:0000256" key="11">
    <source>
        <dbReference type="SAM" id="Phobius"/>
    </source>
</evidence>
<evidence type="ECO:0000259" key="13">
    <source>
        <dbReference type="PROSITE" id="PS50885"/>
    </source>
</evidence>
<evidence type="ECO:0000256" key="1">
    <source>
        <dbReference type="ARBA" id="ARBA00000085"/>
    </source>
</evidence>
<dbReference type="EMBL" id="FRAR01000038">
    <property type="protein sequence ID" value="SHL00364.1"/>
    <property type="molecule type" value="Genomic_DNA"/>
</dbReference>
<evidence type="ECO:0000259" key="12">
    <source>
        <dbReference type="PROSITE" id="PS50109"/>
    </source>
</evidence>
<dbReference type="InterPro" id="IPR036097">
    <property type="entry name" value="HisK_dim/P_sf"/>
</dbReference>
<dbReference type="PROSITE" id="PS50109">
    <property type="entry name" value="HIS_KIN"/>
    <property type="match status" value="1"/>
</dbReference>
<proteinExistence type="predicted"/>
<dbReference type="InterPro" id="IPR003660">
    <property type="entry name" value="HAMP_dom"/>
</dbReference>
<keyword evidence="8 11" id="KW-1133">Transmembrane helix</keyword>
<dbReference type="SUPFAM" id="SSF47384">
    <property type="entry name" value="Homodimeric domain of signal transducing histidine kinase"/>
    <property type="match status" value="1"/>
</dbReference>
<evidence type="ECO:0000256" key="6">
    <source>
        <dbReference type="ARBA" id="ARBA00022692"/>
    </source>
</evidence>
<evidence type="ECO:0000313" key="15">
    <source>
        <dbReference type="EMBL" id="SHK90250.1"/>
    </source>
</evidence>
<evidence type="ECO:0000256" key="5">
    <source>
        <dbReference type="ARBA" id="ARBA00022679"/>
    </source>
</evidence>
<keyword evidence="6 11" id="KW-0812">Transmembrane</keyword>
<sequence>MKIKWRLTLIASLFSLLAILVLSVVLYFVLSNFDTVYEQRILTIQLSLLEKNMVETGQLPSGNTLKTFLQPHQQIRILDGKQQIVAAGEDDFESAEYDFPLDRKGNFQVFRKEGDSLYIQRRQLDVGGHAYSLEILSENEYFSDVMEKVWSLLAMISGVFLIVATVSGYMVSRLALSPVHALIRSVKQKELTQLSEGLPLPRSKDEIYELAETFNYLLKRVNNSIEQQKLFIDNASHELRTPLTVLEGFISTLERRELDAATKAEFFQTIHQEIEHLRHLANELLEISVLERIPSWDNQWVQLKPVAEESLQAFTTLAPEMQFQSQIPEEMQVLFDPYRLKQVLKILLDNAVKYANASLVEIVARQELAKTLIEVRDNGVGIPLEDQPQLFDRFYRVDKSRSRELGGAGLGLSIARTLVERQGGVLWLASTPGSGTVFTIELPNTKVPGGIKGA</sequence>
<organism evidence="16 17">
    <name type="scientific">Desulforamulus aeronauticus DSM 10349</name>
    <dbReference type="NCBI Taxonomy" id="1121421"/>
    <lineage>
        <taxon>Bacteria</taxon>
        <taxon>Bacillati</taxon>
        <taxon>Bacillota</taxon>
        <taxon>Clostridia</taxon>
        <taxon>Eubacteriales</taxon>
        <taxon>Peptococcaceae</taxon>
        <taxon>Desulforamulus</taxon>
    </lineage>
</organism>
<dbReference type="Gene3D" id="1.10.287.130">
    <property type="match status" value="1"/>
</dbReference>
<dbReference type="EC" id="2.7.13.3" evidence="3"/>
<name>A0A1M6X369_9FIRM</name>
<reference evidence="16" key="2">
    <citation type="submission" date="2016-11" db="EMBL/GenBank/DDBJ databases">
        <authorList>
            <person name="Jaros S."/>
            <person name="Januszkiewicz K."/>
            <person name="Wedrychowicz H."/>
        </authorList>
    </citation>
    <scope>NUCLEOTIDE SEQUENCE [LARGE SCALE GENOMIC DNA]</scope>
    <source>
        <strain evidence="16">DSM 10349</strain>
    </source>
</reference>
<dbReference type="Proteomes" id="UP000183997">
    <property type="component" value="Unassembled WGS sequence"/>
</dbReference>
<dbReference type="STRING" id="1121421.SAMN02745123_02807"/>
<evidence type="ECO:0000256" key="10">
    <source>
        <dbReference type="ARBA" id="ARBA00023136"/>
    </source>
</evidence>
<evidence type="ECO:0000256" key="9">
    <source>
        <dbReference type="ARBA" id="ARBA00023012"/>
    </source>
</evidence>
<dbReference type="Pfam" id="PF02518">
    <property type="entry name" value="HATPase_c"/>
    <property type="match status" value="1"/>
</dbReference>
<evidence type="ECO:0000313" key="14">
    <source>
        <dbReference type="EMBL" id="SHK70157.1"/>
    </source>
</evidence>
<keyword evidence="9" id="KW-0902">Two-component regulatory system</keyword>
<dbReference type="InterPro" id="IPR036890">
    <property type="entry name" value="HATPase_C_sf"/>
</dbReference>
<keyword evidence="5" id="KW-0808">Transferase</keyword>
<evidence type="ECO:0000256" key="3">
    <source>
        <dbReference type="ARBA" id="ARBA00012438"/>
    </source>
</evidence>
<gene>
    <name evidence="14" type="ORF">SAMN02745123_02807</name>
    <name evidence="15" type="ORF">SAMN02745123_03528</name>
    <name evidence="16" type="ORF">SAMN02745123_03882</name>
</gene>
<dbReference type="SMART" id="SM00388">
    <property type="entry name" value="HisKA"/>
    <property type="match status" value="1"/>
</dbReference>
<keyword evidence="17" id="KW-1185">Reference proteome</keyword>
<dbReference type="InterPro" id="IPR004358">
    <property type="entry name" value="Sig_transdc_His_kin-like_C"/>
</dbReference>
<comment type="catalytic activity">
    <reaction evidence="1">
        <text>ATP + protein L-histidine = ADP + protein N-phospho-L-histidine.</text>
        <dbReference type="EC" id="2.7.13.3"/>
    </reaction>
</comment>
<dbReference type="PROSITE" id="PS50885">
    <property type="entry name" value="HAMP"/>
    <property type="match status" value="1"/>
</dbReference>
<keyword evidence="10 11" id="KW-0472">Membrane</keyword>
<dbReference type="PANTHER" id="PTHR45436:SF5">
    <property type="entry name" value="SENSOR HISTIDINE KINASE TRCS"/>
    <property type="match status" value="1"/>
</dbReference>